<dbReference type="InterPro" id="IPR002516">
    <property type="entry name" value="Glyco_trans_11"/>
</dbReference>
<protein>
    <submittedName>
        <fullName evidence="4">Putative glycosyltransferase</fullName>
    </submittedName>
</protein>
<evidence type="ECO:0000313" key="5">
    <source>
        <dbReference type="Proteomes" id="UP000035058"/>
    </source>
</evidence>
<name>K6WHS8_9ACTN</name>
<feature type="compositionally biased region" description="Polar residues" evidence="3">
    <location>
        <begin position="16"/>
        <end position="28"/>
    </location>
</feature>
<dbReference type="EMBL" id="BAHE01000004">
    <property type="protein sequence ID" value="GAB98865.1"/>
    <property type="molecule type" value="Genomic_DNA"/>
</dbReference>
<evidence type="ECO:0000256" key="1">
    <source>
        <dbReference type="ARBA" id="ARBA00022676"/>
    </source>
</evidence>
<dbReference type="CDD" id="cd11301">
    <property type="entry name" value="Fut1_Fut2_like"/>
    <property type="match status" value="1"/>
</dbReference>
<reference evidence="4 5" key="1">
    <citation type="submission" date="2012-08" db="EMBL/GenBank/DDBJ databases">
        <title>Whole genome shotgun sequence of Gordonia namibiensis NBRC 108229.</title>
        <authorList>
            <person name="Isaki-Nakamura S."/>
            <person name="Hosoyama A."/>
            <person name="Tsuchikane K."/>
            <person name="Katsumata H."/>
            <person name="Baba S."/>
            <person name="Yamazaki S."/>
            <person name="Fujita N."/>
        </authorList>
    </citation>
    <scope>NUCLEOTIDE SEQUENCE [LARGE SCALE GENOMIC DNA]</scope>
    <source>
        <strain evidence="4 5">NBRC 108229</strain>
    </source>
</reference>
<comment type="caution">
    <text evidence="4">The sequence shown here is derived from an EMBL/GenBank/DDBJ whole genome shotgun (WGS) entry which is preliminary data.</text>
</comment>
<dbReference type="AlphaFoldDB" id="K6WHS8"/>
<keyword evidence="2 4" id="KW-0808">Transferase</keyword>
<evidence type="ECO:0000313" key="4">
    <source>
        <dbReference type="EMBL" id="GAB98865.1"/>
    </source>
</evidence>
<evidence type="ECO:0000256" key="3">
    <source>
        <dbReference type="SAM" id="MobiDB-lite"/>
    </source>
</evidence>
<dbReference type="GO" id="GO:0008107">
    <property type="term" value="F:galactoside 2-alpha-L-fucosyltransferase activity"/>
    <property type="evidence" value="ECO:0007669"/>
    <property type="project" value="InterPro"/>
</dbReference>
<dbReference type="GO" id="GO:0016020">
    <property type="term" value="C:membrane"/>
    <property type="evidence" value="ECO:0007669"/>
    <property type="project" value="InterPro"/>
</dbReference>
<feature type="region of interest" description="Disordered" evidence="3">
    <location>
        <begin position="1"/>
        <end position="28"/>
    </location>
</feature>
<accession>K6WHS8</accession>
<proteinExistence type="predicted"/>
<dbReference type="PANTHER" id="PTHR11927">
    <property type="entry name" value="GALACTOSIDE 2-L-FUCOSYLTRANSFERASE"/>
    <property type="match status" value="1"/>
</dbReference>
<dbReference type="Pfam" id="PF01531">
    <property type="entry name" value="Glyco_transf_11"/>
    <property type="match status" value="1"/>
</dbReference>
<keyword evidence="5" id="KW-1185">Reference proteome</keyword>
<evidence type="ECO:0000256" key="2">
    <source>
        <dbReference type="ARBA" id="ARBA00022679"/>
    </source>
</evidence>
<sequence length="321" mass="35874">MHHSVNGASHEARQLRSASAESCDSGSRRGTITVELTGGLANQLFQWAAGEILAKEFETEYSLDARKLQQAGQRGYQLESILTSDAPVVSLGRIERFTWRGGAYMPSVSRPLLRRISMVASRARHLRSSVVCNYAEARDALGEGKSIVLASFFQEPQELLKYRDFLRSKIKLPEVRGQVARATGGEDRYVAAHVRRGDYVSVGKYLATFGICSESYYTTALAQANRDLPVLIATDDRAWTQDFIDRSEFSGSAMISGFEDHYSDLSLLASAGYLVMSNSTFSWWAAFLGEHEAVFAPEPWFTDRSREHGLYLDSWVKIDRD</sequence>
<dbReference type="PANTHER" id="PTHR11927:SF9">
    <property type="entry name" value="L-FUCOSYLTRANSFERASE"/>
    <property type="match status" value="1"/>
</dbReference>
<dbReference type="GO" id="GO:0005975">
    <property type="term" value="P:carbohydrate metabolic process"/>
    <property type="evidence" value="ECO:0007669"/>
    <property type="project" value="InterPro"/>
</dbReference>
<dbReference type="Proteomes" id="UP000035058">
    <property type="component" value="Unassembled WGS sequence"/>
</dbReference>
<gene>
    <name evidence="4" type="ORF">GONAM_04_00040</name>
</gene>
<organism evidence="4 5">
    <name type="scientific">Gordonia namibiensis NBRC 108229</name>
    <dbReference type="NCBI Taxonomy" id="1208314"/>
    <lineage>
        <taxon>Bacteria</taxon>
        <taxon>Bacillati</taxon>
        <taxon>Actinomycetota</taxon>
        <taxon>Actinomycetes</taxon>
        <taxon>Mycobacteriales</taxon>
        <taxon>Gordoniaceae</taxon>
        <taxon>Gordonia</taxon>
    </lineage>
</organism>
<keyword evidence="1" id="KW-0328">Glycosyltransferase</keyword>